<sequence length="122" mass="13465">MVGLGAARHGPAVLVAERVRVREIDDEEAQWPLRIIRRGAGAVVTWRRAQMVLLSAQGMPVARIAEATFTSPDRVREVTGNFNADGFDPLYPKVVSTSPLTASSEQQRRPERSSFGAFFDLQ</sequence>
<dbReference type="Pfam" id="PF13384">
    <property type="entry name" value="HTH_23"/>
    <property type="match status" value="1"/>
</dbReference>
<dbReference type="RefSeq" id="WP_221465369.1">
    <property type="nucleotide sequence ID" value="NZ_BAABEK010000018.1"/>
</dbReference>
<dbReference type="Proteomes" id="UP000534286">
    <property type="component" value="Unassembled WGS sequence"/>
</dbReference>
<gene>
    <name evidence="2" type="ORF">FHR32_002436</name>
</gene>
<dbReference type="EMBL" id="JACHJU010000001">
    <property type="protein sequence ID" value="MBB4938131.1"/>
    <property type="molecule type" value="Genomic_DNA"/>
</dbReference>
<protein>
    <submittedName>
        <fullName evidence="2">Uncharacterized protein</fullName>
    </submittedName>
</protein>
<evidence type="ECO:0000313" key="2">
    <source>
        <dbReference type="EMBL" id="MBB4938131.1"/>
    </source>
</evidence>
<reference evidence="2 3" key="1">
    <citation type="submission" date="2020-08" db="EMBL/GenBank/DDBJ databases">
        <title>Sequencing the genomes of 1000 actinobacteria strains.</title>
        <authorList>
            <person name="Klenk H.-P."/>
        </authorList>
    </citation>
    <scope>NUCLEOTIDE SEQUENCE [LARGE SCALE GENOMIC DNA]</scope>
    <source>
        <strain evidence="2 3">DSM 43023</strain>
    </source>
</reference>
<evidence type="ECO:0000256" key="1">
    <source>
        <dbReference type="SAM" id="MobiDB-lite"/>
    </source>
</evidence>
<feature type="region of interest" description="Disordered" evidence="1">
    <location>
        <begin position="98"/>
        <end position="122"/>
    </location>
</feature>
<evidence type="ECO:0000313" key="3">
    <source>
        <dbReference type="Proteomes" id="UP000534286"/>
    </source>
</evidence>
<comment type="caution">
    <text evidence="2">The sequence shown here is derived from an EMBL/GenBank/DDBJ whole genome shotgun (WGS) entry which is preliminary data.</text>
</comment>
<proteinExistence type="predicted"/>
<keyword evidence="3" id="KW-1185">Reference proteome</keyword>
<organism evidence="2 3">
    <name type="scientific">Streptosporangium album</name>
    <dbReference type="NCBI Taxonomy" id="47479"/>
    <lineage>
        <taxon>Bacteria</taxon>
        <taxon>Bacillati</taxon>
        <taxon>Actinomycetota</taxon>
        <taxon>Actinomycetes</taxon>
        <taxon>Streptosporangiales</taxon>
        <taxon>Streptosporangiaceae</taxon>
        <taxon>Streptosporangium</taxon>
    </lineage>
</organism>
<dbReference type="AlphaFoldDB" id="A0A7W7W8U4"/>
<name>A0A7W7W8U4_9ACTN</name>
<accession>A0A7W7W8U4</accession>